<dbReference type="eggNOG" id="COG3170">
    <property type="taxonomic scope" value="Bacteria"/>
</dbReference>
<keyword evidence="3" id="KW-0812">Transmembrane</keyword>
<feature type="compositionally biased region" description="Acidic residues" evidence="2">
    <location>
        <begin position="751"/>
        <end position="760"/>
    </location>
</feature>
<dbReference type="HOGENOM" id="CLU_007099_0_0_6"/>
<dbReference type="PROSITE" id="PS51782">
    <property type="entry name" value="LYSM"/>
    <property type="match status" value="1"/>
</dbReference>
<dbReference type="InterPro" id="IPR020012">
    <property type="entry name" value="LysM_FimV"/>
</dbReference>
<protein>
    <submittedName>
        <fullName evidence="5">Putative membrane protein K07288 uncharacterized membrane protein</fullName>
    </submittedName>
</protein>
<evidence type="ECO:0000256" key="3">
    <source>
        <dbReference type="SAM" id="Phobius"/>
    </source>
</evidence>
<feature type="compositionally biased region" description="Low complexity" evidence="2">
    <location>
        <begin position="650"/>
        <end position="664"/>
    </location>
</feature>
<dbReference type="NCBIfam" id="TIGR03504">
    <property type="entry name" value="FimV_Cterm"/>
    <property type="match status" value="1"/>
</dbReference>
<feature type="compositionally biased region" description="Low complexity" evidence="2">
    <location>
        <begin position="454"/>
        <end position="470"/>
    </location>
</feature>
<feature type="region of interest" description="Disordered" evidence="2">
    <location>
        <begin position="353"/>
        <end position="402"/>
    </location>
</feature>
<evidence type="ECO:0000256" key="2">
    <source>
        <dbReference type="SAM" id="MobiDB-lite"/>
    </source>
</evidence>
<dbReference type="CDD" id="cd00118">
    <property type="entry name" value="LysM"/>
    <property type="match status" value="1"/>
</dbReference>
<dbReference type="Proteomes" id="UP000001962">
    <property type="component" value="Chromosome"/>
</dbReference>
<feature type="region of interest" description="Disordered" evidence="2">
    <location>
        <begin position="444"/>
        <end position="500"/>
    </location>
</feature>
<organism evidence="5 6">
    <name type="scientific">Alkalilimnicola ehrlichii (strain ATCC BAA-1101 / DSM 17681 / MLHE-1)</name>
    <dbReference type="NCBI Taxonomy" id="187272"/>
    <lineage>
        <taxon>Bacteria</taxon>
        <taxon>Pseudomonadati</taxon>
        <taxon>Pseudomonadota</taxon>
        <taxon>Gammaproteobacteria</taxon>
        <taxon>Chromatiales</taxon>
        <taxon>Ectothiorhodospiraceae</taxon>
        <taxon>Alkalilimnicola</taxon>
    </lineage>
</organism>
<reference evidence="6" key="1">
    <citation type="submission" date="2006-08" db="EMBL/GenBank/DDBJ databases">
        <title>Complete sequence of Alkalilimnicola ehrilichei MLHE-1.</title>
        <authorList>
            <person name="Copeland A."/>
            <person name="Lucas S."/>
            <person name="Lapidus A."/>
            <person name="Barry K."/>
            <person name="Detter J.C."/>
            <person name="Glavina del Rio T."/>
            <person name="Hammon N."/>
            <person name="Israni S."/>
            <person name="Dalin E."/>
            <person name="Tice H."/>
            <person name="Pitluck S."/>
            <person name="Sims D."/>
            <person name="Brettin T."/>
            <person name="Bruce D."/>
            <person name="Han C."/>
            <person name="Tapia R."/>
            <person name="Gilna P."/>
            <person name="Schmutz J."/>
            <person name="Larimer F."/>
            <person name="Land M."/>
            <person name="Hauser L."/>
            <person name="Kyrpides N."/>
            <person name="Mikhailova N."/>
            <person name="Oremland R.S."/>
            <person name="Hoeft S.E."/>
            <person name="Switzer-Blum J."/>
            <person name="Kulp T."/>
            <person name="King G."/>
            <person name="Tabita R."/>
            <person name="Witte B."/>
            <person name="Santini J.M."/>
            <person name="Basu P."/>
            <person name="Hollibaugh J.T."/>
            <person name="Xie G."/>
            <person name="Stolz J.F."/>
            <person name="Richardson P."/>
        </authorList>
    </citation>
    <scope>NUCLEOTIDE SEQUENCE [LARGE SCALE GENOMIC DNA]</scope>
    <source>
        <strain evidence="6">ATCC BAA-1101 / DSM 17681 / MLHE-1</strain>
    </source>
</reference>
<feature type="coiled-coil region" evidence="1">
    <location>
        <begin position="297"/>
        <end position="338"/>
    </location>
</feature>
<dbReference type="NCBIfam" id="TIGR03505">
    <property type="entry name" value="FimV_core"/>
    <property type="match status" value="1"/>
</dbReference>
<feature type="compositionally biased region" description="Acidic residues" evidence="2">
    <location>
        <begin position="372"/>
        <end position="391"/>
    </location>
</feature>
<evidence type="ECO:0000313" key="6">
    <source>
        <dbReference type="Proteomes" id="UP000001962"/>
    </source>
</evidence>
<gene>
    <name evidence="5" type="ordered locus">Mlg_1232</name>
</gene>
<dbReference type="AlphaFoldDB" id="Q0A9A6"/>
<keyword evidence="3" id="KW-0472">Membrane</keyword>
<feature type="region of interest" description="Disordered" evidence="2">
    <location>
        <begin position="564"/>
        <end position="760"/>
    </location>
</feature>
<dbReference type="InterPro" id="IPR020011">
    <property type="entry name" value="FimV_C"/>
</dbReference>
<dbReference type="RefSeq" id="WP_011628976.1">
    <property type="nucleotide sequence ID" value="NC_008340.1"/>
</dbReference>
<dbReference type="InterPro" id="IPR036779">
    <property type="entry name" value="LysM_dom_sf"/>
</dbReference>
<dbReference type="Pfam" id="PF25800">
    <property type="entry name" value="FimV_N"/>
    <property type="match status" value="1"/>
</dbReference>
<name>Q0A9A6_ALKEH</name>
<feature type="region of interest" description="Disordered" evidence="2">
    <location>
        <begin position="130"/>
        <end position="168"/>
    </location>
</feature>
<feature type="compositionally biased region" description="Acidic residues" evidence="2">
    <location>
        <begin position="700"/>
        <end position="709"/>
    </location>
</feature>
<dbReference type="InterPro" id="IPR018392">
    <property type="entry name" value="LysM"/>
</dbReference>
<proteinExistence type="predicted"/>
<keyword evidence="6" id="KW-1185">Reference proteome</keyword>
<dbReference type="InterPro" id="IPR057840">
    <property type="entry name" value="FimV_N"/>
</dbReference>
<accession>Q0A9A6</accession>
<dbReference type="InterPro" id="IPR038440">
    <property type="entry name" value="FimV_C_sf"/>
</dbReference>
<dbReference type="EMBL" id="CP000453">
    <property type="protein sequence ID" value="ABI56581.1"/>
    <property type="molecule type" value="Genomic_DNA"/>
</dbReference>
<evidence type="ECO:0000313" key="5">
    <source>
        <dbReference type="EMBL" id="ABI56581.1"/>
    </source>
</evidence>
<dbReference type="Gene3D" id="3.10.350.10">
    <property type="entry name" value="LysM domain"/>
    <property type="match status" value="1"/>
</dbReference>
<keyword evidence="1" id="KW-0175">Coiled coil</keyword>
<feature type="transmembrane region" description="Helical" evidence="3">
    <location>
        <begin position="412"/>
        <end position="433"/>
    </location>
</feature>
<sequence length="806" mass="86173">MSFKRVFISAVAGLTFSSTVLALGLGTIERDSWLNQPLSARIPLHSADTVSLEALQVTMASQETFERAGLDRPPYLRDIRFEVIEDHTEGPHIRVYTRDPFREPFVDFLVELNWPQGRLVREYTLLLDPPRDPAERPVAATPPRTEPAEVEEQPLETASPTVRDGHYGPVAGGETLWSVADRVRHQGVSAQQMALALFEANPRAFVANDINRLQAGATLTVPDAEGARAYSRNEAVRRFNALAEGVAEEPAEEPPVAEAPDPETVDRQLQILAESERDEEALASLLDGDVEPSEENLGALREELLRAREDQASLRSENEALRERVSEMAQEIERLERLLTLDVETGVLPMVPSEQPEGAVAEPPPERPAVVDEPEVEPEITEETPAEDDEAPVTAPPPAPSSPQPLAWLDGLSLPVALAGVGILIGLLALLLIRRRRTETGVAAEEVPIQQPPAREGVAAGTAAAASAVADGDEPEPEPAPEPRSEPQDPLQVADELADRGDLEGARATLLTALNNVPARNEYRVRLLEILAEADDREGFDRQAQVLRERVEGEDDPLWRQAERVGRGYAPDNPLFGGADPDGADDGGAEATGGALPTLDESAPGGADLAEPAEEPAREGEAFDFTLDFPEPDEPGRETDQVARQGASRETAAPETPATPAGEEGAAGGEGGDFTLDFEVDDSWREAADSRPAADAGESPGDEAFDLDLGDLTLDESGAGDATGEERGGGEPSPGEAPDADQPPAPPAEAPMEDAGGDEEIATKLDLARAYVDLGDPDGARELLNEVLEVGTPAQQEEARKLLGDL</sequence>
<evidence type="ECO:0000259" key="4">
    <source>
        <dbReference type="PROSITE" id="PS51782"/>
    </source>
</evidence>
<keyword evidence="3" id="KW-1133">Transmembrane helix</keyword>
<dbReference type="Gene3D" id="1.20.58.2200">
    <property type="match status" value="1"/>
</dbReference>
<feature type="domain" description="LysM" evidence="4">
    <location>
        <begin position="166"/>
        <end position="221"/>
    </location>
</feature>
<dbReference type="OrthoDB" id="5298707at2"/>
<evidence type="ECO:0000256" key="1">
    <source>
        <dbReference type="SAM" id="Coils"/>
    </source>
</evidence>
<dbReference type="KEGG" id="aeh:Mlg_1232"/>